<name>A0A0B2RTT5_GLYSO</name>
<protein>
    <submittedName>
        <fullName evidence="1">CST complex subunit STN1</fullName>
    </submittedName>
</protein>
<sequence>MEIMGTITLQELKHDWFLRFVMNDDIGCVPCLLWLNDANSLSVGLTTRFASLIKLGTVARVRGRLSCFRGAV</sequence>
<dbReference type="InterPro" id="IPR012340">
    <property type="entry name" value="NA-bd_OB-fold"/>
</dbReference>
<evidence type="ECO:0000313" key="1">
    <source>
        <dbReference type="EMBL" id="KHN35768.1"/>
    </source>
</evidence>
<organism evidence="1">
    <name type="scientific">Glycine soja</name>
    <name type="common">Wild soybean</name>
    <dbReference type="NCBI Taxonomy" id="3848"/>
    <lineage>
        <taxon>Eukaryota</taxon>
        <taxon>Viridiplantae</taxon>
        <taxon>Streptophyta</taxon>
        <taxon>Embryophyta</taxon>
        <taxon>Tracheophyta</taxon>
        <taxon>Spermatophyta</taxon>
        <taxon>Magnoliopsida</taxon>
        <taxon>eudicotyledons</taxon>
        <taxon>Gunneridae</taxon>
        <taxon>Pentapetalae</taxon>
        <taxon>rosids</taxon>
        <taxon>fabids</taxon>
        <taxon>Fabales</taxon>
        <taxon>Fabaceae</taxon>
        <taxon>Papilionoideae</taxon>
        <taxon>50 kb inversion clade</taxon>
        <taxon>NPAAA clade</taxon>
        <taxon>indigoferoid/millettioid clade</taxon>
        <taxon>Phaseoleae</taxon>
        <taxon>Glycine</taxon>
        <taxon>Glycine subgen. Soja</taxon>
    </lineage>
</organism>
<accession>A0A0B2RTT5</accession>
<proteinExistence type="predicted"/>
<dbReference type="AlphaFoldDB" id="A0A0B2RTT5"/>
<dbReference type="Proteomes" id="UP000053555">
    <property type="component" value="Unassembled WGS sequence"/>
</dbReference>
<dbReference type="EMBL" id="KN647999">
    <property type="protein sequence ID" value="KHN35768.1"/>
    <property type="molecule type" value="Genomic_DNA"/>
</dbReference>
<gene>
    <name evidence="1" type="ORF">glysoja_046019</name>
</gene>
<dbReference type="Gene3D" id="2.40.50.140">
    <property type="entry name" value="Nucleic acid-binding proteins"/>
    <property type="match status" value="1"/>
</dbReference>
<reference evidence="1" key="1">
    <citation type="submission" date="2014-07" db="EMBL/GenBank/DDBJ databases">
        <title>Identification of a novel salt tolerance gene in wild soybean by whole-genome sequencing.</title>
        <authorList>
            <person name="Lam H.-M."/>
            <person name="Qi X."/>
            <person name="Li M.-W."/>
            <person name="Liu X."/>
            <person name="Xie M."/>
            <person name="Ni M."/>
            <person name="Xu X."/>
        </authorList>
    </citation>
    <scope>NUCLEOTIDE SEQUENCE [LARGE SCALE GENOMIC DNA]</scope>
    <source>
        <tissue evidence="1">Root</tissue>
    </source>
</reference>